<protein>
    <submittedName>
        <fullName evidence="2">Uncharacterized protein</fullName>
    </submittedName>
</protein>
<dbReference type="AlphaFoldDB" id="A0AAV7VXI7"/>
<reference evidence="2" key="1">
    <citation type="journal article" date="2022" name="bioRxiv">
        <title>Sequencing and chromosome-scale assembly of the giantPleurodeles waltlgenome.</title>
        <authorList>
            <person name="Brown T."/>
            <person name="Elewa A."/>
            <person name="Iarovenko S."/>
            <person name="Subramanian E."/>
            <person name="Araus A.J."/>
            <person name="Petzold A."/>
            <person name="Susuki M."/>
            <person name="Suzuki K.-i.T."/>
            <person name="Hayashi T."/>
            <person name="Toyoda A."/>
            <person name="Oliveira C."/>
            <person name="Osipova E."/>
            <person name="Leigh N.D."/>
            <person name="Simon A."/>
            <person name="Yun M.H."/>
        </authorList>
    </citation>
    <scope>NUCLEOTIDE SEQUENCE</scope>
    <source>
        <strain evidence="2">20211129_DDA</strain>
        <tissue evidence="2">Liver</tissue>
    </source>
</reference>
<dbReference type="EMBL" id="JANPWB010000002">
    <property type="protein sequence ID" value="KAJ1206418.1"/>
    <property type="molecule type" value="Genomic_DNA"/>
</dbReference>
<proteinExistence type="predicted"/>
<dbReference type="Proteomes" id="UP001066276">
    <property type="component" value="Chromosome 1_2"/>
</dbReference>
<evidence type="ECO:0000256" key="1">
    <source>
        <dbReference type="SAM" id="MobiDB-lite"/>
    </source>
</evidence>
<evidence type="ECO:0000313" key="3">
    <source>
        <dbReference type="Proteomes" id="UP001066276"/>
    </source>
</evidence>
<organism evidence="2 3">
    <name type="scientific">Pleurodeles waltl</name>
    <name type="common">Iberian ribbed newt</name>
    <dbReference type="NCBI Taxonomy" id="8319"/>
    <lineage>
        <taxon>Eukaryota</taxon>
        <taxon>Metazoa</taxon>
        <taxon>Chordata</taxon>
        <taxon>Craniata</taxon>
        <taxon>Vertebrata</taxon>
        <taxon>Euteleostomi</taxon>
        <taxon>Amphibia</taxon>
        <taxon>Batrachia</taxon>
        <taxon>Caudata</taxon>
        <taxon>Salamandroidea</taxon>
        <taxon>Salamandridae</taxon>
        <taxon>Pleurodelinae</taxon>
        <taxon>Pleurodeles</taxon>
    </lineage>
</organism>
<keyword evidence="3" id="KW-1185">Reference proteome</keyword>
<gene>
    <name evidence="2" type="ORF">NDU88_001823</name>
</gene>
<name>A0AAV7VXI7_PLEWA</name>
<sequence>MQRNTIGGVEKARAWRYTCLTGVSLYQCQRPACWCSSTTKRGCDLKSNSTRPQENCGGGGRRIAEPAS</sequence>
<accession>A0AAV7VXI7</accession>
<feature type="region of interest" description="Disordered" evidence="1">
    <location>
        <begin position="48"/>
        <end position="68"/>
    </location>
</feature>
<comment type="caution">
    <text evidence="2">The sequence shown here is derived from an EMBL/GenBank/DDBJ whole genome shotgun (WGS) entry which is preliminary data.</text>
</comment>
<evidence type="ECO:0000313" key="2">
    <source>
        <dbReference type="EMBL" id="KAJ1206418.1"/>
    </source>
</evidence>